<proteinExistence type="predicted"/>
<dbReference type="PANTHER" id="PTHR33395">
    <property type="entry name" value="TRANSCRIPTASE, PUTATIVE-RELATED-RELATED"/>
    <property type="match status" value="1"/>
</dbReference>
<dbReference type="InterPro" id="IPR000477">
    <property type="entry name" value="RT_dom"/>
</dbReference>
<name>A0AAN7N6X1_MYCAM</name>
<accession>A0AAN7N6X1</accession>
<dbReference type="InterPro" id="IPR043502">
    <property type="entry name" value="DNA/RNA_pol_sf"/>
</dbReference>
<keyword evidence="3" id="KW-1185">Reference proteome</keyword>
<dbReference type="SUPFAM" id="SSF56672">
    <property type="entry name" value="DNA/RNA polymerases"/>
    <property type="match status" value="1"/>
</dbReference>
<dbReference type="GO" id="GO:0007508">
    <property type="term" value="P:larval heart development"/>
    <property type="evidence" value="ECO:0007669"/>
    <property type="project" value="TreeGrafter"/>
</dbReference>
<evidence type="ECO:0000259" key="1">
    <source>
        <dbReference type="Pfam" id="PF00078"/>
    </source>
</evidence>
<dbReference type="AlphaFoldDB" id="A0AAN7N6X1"/>
<dbReference type="GO" id="GO:0031012">
    <property type="term" value="C:extracellular matrix"/>
    <property type="evidence" value="ECO:0007669"/>
    <property type="project" value="TreeGrafter"/>
</dbReference>
<dbReference type="SUPFAM" id="SSF56219">
    <property type="entry name" value="DNase I-like"/>
    <property type="match status" value="1"/>
</dbReference>
<evidence type="ECO:0000313" key="2">
    <source>
        <dbReference type="EMBL" id="KAK4819174.1"/>
    </source>
</evidence>
<dbReference type="Proteomes" id="UP001333110">
    <property type="component" value="Unassembled WGS sequence"/>
</dbReference>
<sequence length="758" mass="86950">MEVTRLGQIRRRAWRMLVGLKLKQTFPLEESCQERGTSVHPTPTSFMPVPAVDAQSLEKDHRSAGEHLKSSTKEFQPLQPLVCMELCLGMDEEPTKSLWVRIKGRAGTGDIIVGVCYRPPNQEDRADEALYSQIGADSRSQALVLMGDFNHPDILIEEPTRRGAILDLALANKEGLVGNVKLKGSLGCSDHEMVEFRFLRAPRRAHSKHPTLDFRRADFGLFRDLFGRVPWDKALEGSSDQESWLTFKDHLLQAQERCIPTKRKSGKNARRPAWMNKELLDKLKHKKEAYRGWKQGQVAWEEYREIVQAARDQVRKAKALLELNLDRDIKNNKKSFYRYVGDKRKTRENVGPLQKETGDLVTWDMEKAEVLNDFFASVFTSKCSSHTAQVAEDKGRDWENEKSPTVGEGQVRDHLRNLKVHKSMETDEMHPQILRELADEVAKPLSIIFEKSWQSGEVPTDWKRGNITPIFKKGKKEDPGNYRPVSLTSVPGKIMEQILLETVLRHMENEEVIGDSQHGFTKDKLCLTNLVAFYDRVTALVDKGRATDIICLDWCKAFDTVPHDILVSKSERHGFDGWTTRWIRNWLDGHTQSVVVNSSRDRASLPTTSLSKSANDTKLCGVVDTLEGRDAIQRDLDKLERWACANLMKFNKAKCKVLYMAQKANHILGCIKRSMASRSRASRSREVILPLYSTLMRPHLEYCVQLWGPQHKKDMGLLERVQRATKMIRGLEHLSYEDRLRELGLFRLLRRDGSRETF</sequence>
<gene>
    <name evidence="2" type="ORF">QYF61_025989</name>
</gene>
<dbReference type="EMBL" id="JAUNZN010000007">
    <property type="protein sequence ID" value="KAK4819174.1"/>
    <property type="molecule type" value="Genomic_DNA"/>
</dbReference>
<protein>
    <recommendedName>
        <fullName evidence="1">Reverse transcriptase domain-containing protein</fullName>
    </recommendedName>
</protein>
<feature type="domain" description="Reverse transcriptase" evidence="1">
    <location>
        <begin position="475"/>
        <end position="595"/>
    </location>
</feature>
<dbReference type="PANTHER" id="PTHR33395:SF22">
    <property type="entry name" value="REVERSE TRANSCRIPTASE DOMAIN-CONTAINING PROTEIN"/>
    <property type="match status" value="1"/>
</dbReference>
<dbReference type="InterPro" id="IPR036691">
    <property type="entry name" value="Endo/exonu/phosph_ase_sf"/>
</dbReference>
<organism evidence="2 3">
    <name type="scientific">Mycteria americana</name>
    <name type="common">Wood stork</name>
    <dbReference type="NCBI Taxonomy" id="33587"/>
    <lineage>
        <taxon>Eukaryota</taxon>
        <taxon>Metazoa</taxon>
        <taxon>Chordata</taxon>
        <taxon>Craniata</taxon>
        <taxon>Vertebrata</taxon>
        <taxon>Euteleostomi</taxon>
        <taxon>Archelosauria</taxon>
        <taxon>Archosauria</taxon>
        <taxon>Dinosauria</taxon>
        <taxon>Saurischia</taxon>
        <taxon>Theropoda</taxon>
        <taxon>Coelurosauria</taxon>
        <taxon>Aves</taxon>
        <taxon>Neognathae</taxon>
        <taxon>Neoaves</taxon>
        <taxon>Aequornithes</taxon>
        <taxon>Ciconiiformes</taxon>
        <taxon>Ciconiidae</taxon>
        <taxon>Mycteria</taxon>
    </lineage>
</organism>
<dbReference type="GO" id="GO:0061343">
    <property type="term" value="P:cell adhesion involved in heart morphogenesis"/>
    <property type="evidence" value="ECO:0007669"/>
    <property type="project" value="TreeGrafter"/>
</dbReference>
<dbReference type="Gene3D" id="3.60.10.10">
    <property type="entry name" value="Endonuclease/exonuclease/phosphatase"/>
    <property type="match status" value="1"/>
</dbReference>
<comment type="caution">
    <text evidence="2">The sequence shown here is derived from an EMBL/GenBank/DDBJ whole genome shotgun (WGS) entry which is preliminary data.</text>
</comment>
<reference evidence="2 3" key="1">
    <citation type="journal article" date="2023" name="J. Hered.">
        <title>Chromosome-level genome of the wood stork (Mycteria americana) provides insight into avian chromosome evolution.</title>
        <authorList>
            <person name="Flamio R. Jr."/>
            <person name="Ramstad K.M."/>
        </authorList>
    </citation>
    <scope>NUCLEOTIDE SEQUENCE [LARGE SCALE GENOMIC DNA]</scope>
    <source>
        <strain evidence="2">JAX WOST 10</strain>
    </source>
</reference>
<evidence type="ECO:0000313" key="3">
    <source>
        <dbReference type="Proteomes" id="UP001333110"/>
    </source>
</evidence>
<dbReference type="CDD" id="cd01650">
    <property type="entry name" value="RT_nLTR_like"/>
    <property type="match status" value="1"/>
</dbReference>
<dbReference type="Pfam" id="PF00078">
    <property type="entry name" value="RVT_1"/>
    <property type="match status" value="1"/>
</dbReference>